<sequence>MPTIFRAPHQNKKVKILKISGGTGGRGGSGGISGGSGGLGEGPRVKIAARTVTNINKNYSAATNVPSGFRTIPLCDIDLQREIRLDDISGLISLRRLHSAKIEGSDATRTVAVYQGNDAEQQWRRDIKEYMAFRHPNIVQLYGVASFGNIHAAVFHDDLIPYQRFLDIHKHSHFSTVYINAYLDSEFQTLYEYFSSASPENSWGRSYTFYIRCSTGRFCADLVPGDLRLLTFHKFNTQQGLGFLARENSEATIIGSLTLDYYHSVCYWDFSVVRSMSISTSRSVNIPSVFNCASADGCDDMLEIAWLPTAEFRPHRWCCRFCDFMPNGWTRFNSDDIAKTMAWLIVETVDSKLWLSQANHIFTALQISFNLHDYVVVNRIDFRLEILAVNIERPMPTGFLFLCPPEYLQIGKATFRWPDLPAYWSLDPSGTERLTLEEAVNLGFPPASTLYESLGQVMGCQCLCWTSASSPQNMETKFPADGVTASASSPENMGEVSVSNTFEEIADSTRTDPDLVTASTEQDVEEVSVSSTFEDIVNSTRTDREVPIDTVDAEMPLSNTFKFILTVQLSLLFFLALSWVLFEI</sequence>
<keyword evidence="2" id="KW-0812">Transmembrane</keyword>
<feature type="transmembrane region" description="Helical" evidence="2">
    <location>
        <begin position="563"/>
        <end position="582"/>
    </location>
</feature>
<evidence type="ECO:0000313" key="4">
    <source>
        <dbReference type="Proteomes" id="UP000623467"/>
    </source>
</evidence>
<dbReference type="OrthoDB" id="258495at2759"/>
<keyword evidence="2" id="KW-0472">Membrane</keyword>
<comment type="caution">
    <text evidence="3">The sequence shown here is derived from an EMBL/GenBank/DDBJ whole genome shotgun (WGS) entry which is preliminary data.</text>
</comment>
<protein>
    <submittedName>
        <fullName evidence="3">Uncharacterized protein</fullName>
    </submittedName>
</protein>
<evidence type="ECO:0000256" key="1">
    <source>
        <dbReference type="SAM" id="MobiDB-lite"/>
    </source>
</evidence>
<feature type="compositionally biased region" description="Gly residues" evidence="1">
    <location>
        <begin position="21"/>
        <end position="40"/>
    </location>
</feature>
<dbReference type="Proteomes" id="UP000623467">
    <property type="component" value="Unassembled WGS sequence"/>
</dbReference>
<gene>
    <name evidence="3" type="ORF">MSAN_00300700</name>
</gene>
<evidence type="ECO:0000313" key="3">
    <source>
        <dbReference type="EMBL" id="KAF7374188.1"/>
    </source>
</evidence>
<name>A0A8H7DJ49_9AGAR</name>
<keyword evidence="2" id="KW-1133">Transmembrane helix</keyword>
<organism evidence="3 4">
    <name type="scientific">Mycena sanguinolenta</name>
    <dbReference type="NCBI Taxonomy" id="230812"/>
    <lineage>
        <taxon>Eukaryota</taxon>
        <taxon>Fungi</taxon>
        <taxon>Dikarya</taxon>
        <taxon>Basidiomycota</taxon>
        <taxon>Agaricomycotina</taxon>
        <taxon>Agaricomycetes</taxon>
        <taxon>Agaricomycetidae</taxon>
        <taxon>Agaricales</taxon>
        <taxon>Marasmiineae</taxon>
        <taxon>Mycenaceae</taxon>
        <taxon>Mycena</taxon>
    </lineage>
</organism>
<proteinExistence type="predicted"/>
<dbReference type="AlphaFoldDB" id="A0A8H7DJ49"/>
<keyword evidence="4" id="KW-1185">Reference proteome</keyword>
<reference evidence="3" key="1">
    <citation type="submission" date="2020-05" db="EMBL/GenBank/DDBJ databases">
        <title>Mycena genomes resolve the evolution of fungal bioluminescence.</title>
        <authorList>
            <person name="Tsai I.J."/>
        </authorList>
    </citation>
    <scope>NUCLEOTIDE SEQUENCE</scope>
    <source>
        <strain evidence="3">160909Yilan</strain>
    </source>
</reference>
<dbReference type="EMBL" id="JACAZH010000002">
    <property type="protein sequence ID" value="KAF7374188.1"/>
    <property type="molecule type" value="Genomic_DNA"/>
</dbReference>
<accession>A0A8H7DJ49</accession>
<feature type="region of interest" description="Disordered" evidence="1">
    <location>
        <begin position="19"/>
        <end position="40"/>
    </location>
</feature>
<evidence type="ECO:0000256" key="2">
    <source>
        <dbReference type="SAM" id="Phobius"/>
    </source>
</evidence>